<sequence length="263" mass="31187">MSKKYDLQLIVRSIQYLLLEELSTVFAKKEILEDLLVVSFDDKYLHIFENKNNRINITEIPHEESITDESKKGWSAYLRQRKHLYEYIPTQLQGKKIISGGLYSDFSRIQKEKGSIYSSEESYICTIIHEFAHVYFNSVNPFYYADKDYNLSLLALSKKLFSGNEIENEYQIELNSLSELSEIFSFCVEYSFAKKYAPRYFKKMNNYFTNDLDVLLKKEKEKDLTREDSVLSDSHTLSFVLGRLILEKYPRDWSKRLLKRTLI</sequence>
<protein>
    <submittedName>
        <fullName evidence="1">Uncharacterized protein</fullName>
    </submittedName>
</protein>
<evidence type="ECO:0000313" key="1">
    <source>
        <dbReference type="EMBL" id="PKN02647.1"/>
    </source>
</evidence>
<gene>
    <name evidence="1" type="ORF">CVU76_01245</name>
</gene>
<dbReference type="Proteomes" id="UP000233417">
    <property type="component" value="Unassembled WGS sequence"/>
</dbReference>
<dbReference type="AlphaFoldDB" id="A0A2N2F3A2"/>
<proteinExistence type="predicted"/>
<accession>A0A2N2F3A2</accession>
<comment type="caution">
    <text evidence="1">The sequence shown here is derived from an EMBL/GenBank/DDBJ whole genome shotgun (WGS) entry which is preliminary data.</text>
</comment>
<organism evidence="1 2">
    <name type="scientific">Candidatus Dojkabacteria bacterium HGW-Dojkabacteria-1</name>
    <dbReference type="NCBI Taxonomy" id="2013761"/>
    <lineage>
        <taxon>Bacteria</taxon>
        <taxon>Candidatus Dojkabacteria</taxon>
    </lineage>
</organism>
<name>A0A2N2F3A2_9BACT</name>
<dbReference type="EMBL" id="PHAO01000001">
    <property type="protein sequence ID" value="PKN02647.1"/>
    <property type="molecule type" value="Genomic_DNA"/>
</dbReference>
<evidence type="ECO:0000313" key="2">
    <source>
        <dbReference type="Proteomes" id="UP000233417"/>
    </source>
</evidence>
<reference evidence="1 2" key="1">
    <citation type="journal article" date="2017" name="ISME J.">
        <title>Potential for microbial H2 and metal transformations associated with novel bacteria and archaea in deep terrestrial subsurface sediments.</title>
        <authorList>
            <person name="Hernsdorf A.W."/>
            <person name="Amano Y."/>
            <person name="Miyakawa K."/>
            <person name="Ise K."/>
            <person name="Suzuki Y."/>
            <person name="Anantharaman K."/>
            <person name="Probst A."/>
            <person name="Burstein D."/>
            <person name="Thomas B.C."/>
            <person name="Banfield J.F."/>
        </authorList>
    </citation>
    <scope>NUCLEOTIDE SEQUENCE [LARGE SCALE GENOMIC DNA]</scope>
    <source>
        <strain evidence="1">HGW-Dojkabacteria-1</strain>
    </source>
</reference>